<keyword evidence="4" id="KW-0677">Repeat</keyword>
<dbReference type="AlphaFoldDB" id="A0A2T7PT67"/>
<evidence type="ECO:0000313" key="12">
    <source>
        <dbReference type="Proteomes" id="UP000245119"/>
    </source>
</evidence>
<evidence type="ECO:0000256" key="3">
    <source>
        <dbReference type="ARBA" id="ARBA00022723"/>
    </source>
</evidence>
<comment type="caution">
    <text evidence="11">The sequence shown here is derived from an EMBL/GenBank/DDBJ whole genome shotgun (WGS) entry which is preliminary data.</text>
</comment>
<accession>A0A2T7PT67</accession>
<dbReference type="CDD" id="cd08662">
    <property type="entry name" value="M13"/>
    <property type="match status" value="1"/>
</dbReference>
<feature type="domain" description="EF-hand" evidence="10">
    <location>
        <begin position="704"/>
        <end position="739"/>
    </location>
</feature>
<feature type="region of interest" description="Disordered" evidence="9">
    <location>
        <begin position="1"/>
        <end position="20"/>
    </location>
</feature>
<feature type="domain" description="EF-hand" evidence="10">
    <location>
        <begin position="668"/>
        <end position="703"/>
    </location>
</feature>
<keyword evidence="6" id="KW-0862">Zinc</keyword>
<evidence type="ECO:0000259" key="10">
    <source>
        <dbReference type="PROSITE" id="PS50222"/>
    </source>
</evidence>
<dbReference type="Gene3D" id="3.40.390.10">
    <property type="entry name" value="Collagenase (Catalytic Domain)"/>
    <property type="match status" value="1"/>
</dbReference>
<organism evidence="11 12">
    <name type="scientific">Pomacea canaliculata</name>
    <name type="common">Golden apple snail</name>
    <dbReference type="NCBI Taxonomy" id="400727"/>
    <lineage>
        <taxon>Eukaryota</taxon>
        <taxon>Metazoa</taxon>
        <taxon>Spiralia</taxon>
        <taxon>Lophotrochozoa</taxon>
        <taxon>Mollusca</taxon>
        <taxon>Gastropoda</taxon>
        <taxon>Caenogastropoda</taxon>
        <taxon>Architaenioglossa</taxon>
        <taxon>Ampullarioidea</taxon>
        <taxon>Ampullariidae</taxon>
        <taxon>Pomacea</taxon>
    </lineage>
</organism>
<dbReference type="GO" id="GO:0005509">
    <property type="term" value="F:calcium ion binding"/>
    <property type="evidence" value="ECO:0007669"/>
    <property type="project" value="InterPro"/>
</dbReference>
<dbReference type="InterPro" id="IPR024079">
    <property type="entry name" value="MetalloPept_cat_dom_sf"/>
</dbReference>
<sequence length="819" mass="93532">MSVPGNASANGNFGKSPASSQLGMDQTAVFTAPVGVTPGSHLSQDEKYVHRGNGASASQTALAKKTEKDVDVCLTAGCVKAAARILTAMDQTVNPCDDFFEFACGNWNKINIIPDDRALYNTFSKLADDILGILKDLLEAPITKKDSKATQNSKKLYASCVNETLIDLQGLEPIKSLLRELGGWPVVMGNEWKEEDVDLIDLIVKLRLYNNKILIDQWVSADDKNSKVNIIQLDQPDLGMESPDYYIKPAEGELLQVYEKLARDVAIIFGANETRAKQEVHDLVQLEVKLANITVPETERRDSEKMYNRMTVKELQKMIPGFDWLLYLQKMFKFVGIEINENEEVVVYSPDYLKKMVDLILQTDKRILVNYMIWRIMMNRIPNLPREYRAIKNEYSKALEMIHNIRDAFYDLLKEADWMDQPTQLVAREKAEAVTEKIGYSDSILNDTALNEEFQDVTYSPDHYFENVLANIRHITVTNLKRLRDPVDRTKWSTTPAVVNAFYSSAKNQIMFPAAILQPPFYSKEYPKSLNYGGIGMVIGHEITHGFDDRGENIADNGGIKEAYKAYRKWVADRGSEEPRLPGMEEYDNNQLFFINFAQVWCGTMRPEASINRIRTSVHSPGRYSMADDELANKLNRRNLINEGEEGAVLPSTIIFNPYTEFKEFSRKQIQDFQKTFNKYDVGNDKFIDFHELKLMMEKLGAPQTHLSLKAMISEVDEDHDNRISFREFLLIFRKAAAGELEEGSGLYDLYANLTEIDVDKEGVKGAKNFFQAKIEQQTAGKKFEEEIRQEQEEKRRQAEEAKERKKAFKEKASMFNQA</sequence>
<evidence type="ECO:0000256" key="4">
    <source>
        <dbReference type="ARBA" id="ARBA00022737"/>
    </source>
</evidence>
<evidence type="ECO:0000256" key="2">
    <source>
        <dbReference type="ARBA" id="ARBA00022670"/>
    </source>
</evidence>
<dbReference type="OrthoDB" id="6475849at2759"/>
<keyword evidence="5" id="KW-0378">Hydrolase</keyword>
<dbReference type="GO" id="GO:0004222">
    <property type="term" value="F:metalloendopeptidase activity"/>
    <property type="evidence" value="ECO:0007669"/>
    <property type="project" value="InterPro"/>
</dbReference>
<keyword evidence="2" id="KW-0645">Protease</keyword>
<keyword evidence="7" id="KW-0106">Calcium</keyword>
<keyword evidence="12" id="KW-1185">Reference proteome</keyword>
<dbReference type="EMBL" id="PZQS01000002">
    <property type="protein sequence ID" value="PVD36622.1"/>
    <property type="molecule type" value="Genomic_DNA"/>
</dbReference>
<feature type="compositionally biased region" description="Basic and acidic residues" evidence="9">
    <location>
        <begin position="787"/>
        <end position="804"/>
    </location>
</feature>
<feature type="region of interest" description="Disordered" evidence="9">
    <location>
        <begin position="787"/>
        <end position="819"/>
    </location>
</feature>
<dbReference type="InterPro" id="IPR000718">
    <property type="entry name" value="Peptidase_M13"/>
</dbReference>
<dbReference type="InterPro" id="IPR018247">
    <property type="entry name" value="EF_Hand_1_Ca_BS"/>
</dbReference>
<proteinExistence type="predicted"/>
<evidence type="ECO:0000256" key="8">
    <source>
        <dbReference type="ARBA" id="ARBA00023049"/>
    </source>
</evidence>
<dbReference type="Proteomes" id="UP000245119">
    <property type="component" value="Linkage Group LG2"/>
</dbReference>
<dbReference type="PROSITE" id="PS50222">
    <property type="entry name" value="EF_HAND_2"/>
    <property type="match status" value="2"/>
</dbReference>
<reference evidence="11 12" key="1">
    <citation type="submission" date="2018-04" db="EMBL/GenBank/DDBJ databases">
        <title>The genome of golden apple snail Pomacea canaliculata provides insight into stress tolerance and invasive adaptation.</title>
        <authorList>
            <person name="Liu C."/>
            <person name="Liu B."/>
            <person name="Ren Y."/>
            <person name="Zhang Y."/>
            <person name="Wang H."/>
            <person name="Li S."/>
            <person name="Jiang F."/>
            <person name="Yin L."/>
            <person name="Zhang G."/>
            <person name="Qian W."/>
            <person name="Fan W."/>
        </authorList>
    </citation>
    <scope>NUCLEOTIDE SEQUENCE [LARGE SCALE GENOMIC DNA]</scope>
    <source>
        <strain evidence="11">SZHN2017</strain>
        <tissue evidence="11">Muscle</tissue>
    </source>
</reference>
<dbReference type="SMART" id="SM00054">
    <property type="entry name" value="EFh"/>
    <property type="match status" value="2"/>
</dbReference>
<dbReference type="InterPro" id="IPR002048">
    <property type="entry name" value="EF_hand_dom"/>
</dbReference>
<evidence type="ECO:0000313" key="11">
    <source>
        <dbReference type="EMBL" id="PVD36622.1"/>
    </source>
</evidence>
<dbReference type="InterPro" id="IPR042089">
    <property type="entry name" value="Peptidase_M13_dom_2"/>
</dbReference>
<dbReference type="GO" id="GO:0016485">
    <property type="term" value="P:protein processing"/>
    <property type="evidence" value="ECO:0007669"/>
    <property type="project" value="TreeGrafter"/>
</dbReference>
<dbReference type="FunFam" id="1.10.238.10:FF:000112">
    <property type="entry name" value="EF-hand domain family, member D2"/>
    <property type="match status" value="1"/>
</dbReference>
<dbReference type="InterPro" id="IPR008753">
    <property type="entry name" value="Peptidase_M13_N"/>
</dbReference>
<dbReference type="Gene3D" id="1.10.1380.10">
    <property type="entry name" value="Neutral endopeptidase , domain2"/>
    <property type="match status" value="1"/>
</dbReference>
<evidence type="ECO:0000256" key="5">
    <source>
        <dbReference type="ARBA" id="ARBA00022801"/>
    </source>
</evidence>
<dbReference type="PANTHER" id="PTHR11733:SF241">
    <property type="entry name" value="GH26575P-RELATED"/>
    <property type="match status" value="1"/>
</dbReference>
<evidence type="ECO:0000256" key="9">
    <source>
        <dbReference type="SAM" id="MobiDB-lite"/>
    </source>
</evidence>
<evidence type="ECO:0000256" key="1">
    <source>
        <dbReference type="ARBA" id="ARBA00001947"/>
    </source>
</evidence>
<keyword evidence="3" id="KW-0479">Metal-binding</keyword>
<dbReference type="Pfam" id="PF05649">
    <property type="entry name" value="Peptidase_M13_N"/>
    <property type="match status" value="1"/>
</dbReference>
<dbReference type="Pfam" id="PF01431">
    <property type="entry name" value="Peptidase_M13"/>
    <property type="match status" value="1"/>
</dbReference>
<keyword evidence="8" id="KW-0482">Metalloprotease</keyword>
<dbReference type="Gene3D" id="1.10.238.10">
    <property type="entry name" value="EF-hand"/>
    <property type="match status" value="1"/>
</dbReference>
<dbReference type="CDD" id="cd00051">
    <property type="entry name" value="EFh"/>
    <property type="match status" value="1"/>
</dbReference>
<dbReference type="InterPro" id="IPR011992">
    <property type="entry name" value="EF-hand-dom_pair"/>
</dbReference>
<name>A0A2T7PT67_POMCA</name>
<dbReference type="PROSITE" id="PS00018">
    <property type="entry name" value="EF_HAND_1"/>
    <property type="match status" value="1"/>
</dbReference>
<gene>
    <name evidence="11" type="ORF">C0Q70_03608</name>
</gene>
<evidence type="ECO:0000256" key="7">
    <source>
        <dbReference type="ARBA" id="ARBA00022837"/>
    </source>
</evidence>
<dbReference type="PRINTS" id="PR00786">
    <property type="entry name" value="NEPRILYSIN"/>
</dbReference>
<dbReference type="PANTHER" id="PTHR11733">
    <property type="entry name" value="ZINC METALLOPROTEASE FAMILY M13 NEPRILYSIN-RELATED"/>
    <property type="match status" value="1"/>
</dbReference>
<protein>
    <recommendedName>
        <fullName evidence="10">EF-hand domain-containing protein</fullName>
    </recommendedName>
</protein>
<dbReference type="PROSITE" id="PS51885">
    <property type="entry name" value="NEPRILYSIN"/>
    <property type="match status" value="1"/>
</dbReference>
<dbReference type="InterPro" id="IPR018497">
    <property type="entry name" value="Peptidase_M13_C"/>
</dbReference>
<dbReference type="SUPFAM" id="SSF55486">
    <property type="entry name" value="Metalloproteases ('zincins'), catalytic domain"/>
    <property type="match status" value="1"/>
</dbReference>
<dbReference type="Pfam" id="PF13499">
    <property type="entry name" value="EF-hand_7"/>
    <property type="match status" value="1"/>
</dbReference>
<dbReference type="SUPFAM" id="SSF47473">
    <property type="entry name" value="EF-hand"/>
    <property type="match status" value="1"/>
</dbReference>
<dbReference type="GO" id="GO:0005886">
    <property type="term" value="C:plasma membrane"/>
    <property type="evidence" value="ECO:0007669"/>
    <property type="project" value="TreeGrafter"/>
</dbReference>
<comment type="cofactor">
    <cofactor evidence="1">
        <name>Zn(2+)</name>
        <dbReference type="ChEBI" id="CHEBI:29105"/>
    </cofactor>
</comment>
<evidence type="ECO:0000256" key="6">
    <source>
        <dbReference type="ARBA" id="ARBA00022833"/>
    </source>
</evidence>